<keyword evidence="3" id="KW-1185">Reference proteome</keyword>
<evidence type="ECO:0000256" key="1">
    <source>
        <dbReference type="SAM" id="MobiDB-lite"/>
    </source>
</evidence>
<sequence length="165" mass="18017">MPPTYEALALPTRRLPATSSGLLDKGQPLLDNGRPCSTPDTHSPTHRRLASPSPRLPASSPLTPCLPTHAALDHRWPTRQQTACATTDTCPPTHCRLASPRLTTQPSRHPATHERRYQPRWRTAPPTAAIRPASGIGPSPFSKPPTKLAVPLRQSWATMTRPNSQ</sequence>
<gene>
    <name evidence="2" type="ORF">MCHLO_09130</name>
</gene>
<dbReference type="Proteomes" id="UP000815677">
    <property type="component" value="Unassembled WGS sequence"/>
</dbReference>
<organism evidence="2 3">
    <name type="scientific">Mycena chlorophos</name>
    <name type="common">Agaric fungus</name>
    <name type="synonym">Agaricus chlorophos</name>
    <dbReference type="NCBI Taxonomy" id="658473"/>
    <lineage>
        <taxon>Eukaryota</taxon>
        <taxon>Fungi</taxon>
        <taxon>Dikarya</taxon>
        <taxon>Basidiomycota</taxon>
        <taxon>Agaricomycotina</taxon>
        <taxon>Agaricomycetes</taxon>
        <taxon>Agaricomycetidae</taxon>
        <taxon>Agaricales</taxon>
        <taxon>Marasmiineae</taxon>
        <taxon>Mycenaceae</taxon>
        <taxon>Mycena</taxon>
    </lineage>
</organism>
<feature type="non-terminal residue" evidence="2">
    <location>
        <position position="165"/>
    </location>
</feature>
<name>A0ABQ0LNF1_MYCCL</name>
<evidence type="ECO:0000313" key="2">
    <source>
        <dbReference type="EMBL" id="GAT52042.1"/>
    </source>
</evidence>
<evidence type="ECO:0000313" key="3">
    <source>
        <dbReference type="Proteomes" id="UP000815677"/>
    </source>
</evidence>
<feature type="region of interest" description="Disordered" evidence="1">
    <location>
        <begin position="1"/>
        <end position="64"/>
    </location>
</feature>
<protein>
    <submittedName>
        <fullName evidence="2">Uncharacterized protein</fullName>
    </submittedName>
</protein>
<feature type="region of interest" description="Disordered" evidence="1">
    <location>
        <begin position="86"/>
        <end position="147"/>
    </location>
</feature>
<reference evidence="2" key="1">
    <citation type="submission" date="2014-09" db="EMBL/GenBank/DDBJ databases">
        <title>Genome sequence of the luminous mushroom Mycena chlorophos for searching fungal bioluminescence genes.</title>
        <authorList>
            <person name="Tanaka Y."/>
            <person name="Kasuga D."/>
            <person name="Oba Y."/>
            <person name="Hase S."/>
            <person name="Sato K."/>
            <person name="Oba Y."/>
            <person name="Sakakibara Y."/>
        </authorList>
    </citation>
    <scope>NUCLEOTIDE SEQUENCE</scope>
</reference>
<feature type="compositionally biased region" description="Low complexity" evidence="1">
    <location>
        <begin position="50"/>
        <end position="62"/>
    </location>
</feature>
<accession>A0ABQ0LNF1</accession>
<proteinExistence type="predicted"/>
<feature type="compositionally biased region" description="Low complexity" evidence="1">
    <location>
        <begin position="120"/>
        <end position="133"/>
    </location>
</feature>
<dbReference type="EMBL" id="DF847538">
    <property type="protein sequence ID" value="GAT52042.1"/>
    <property type="molecule type" value="Genomic_DNA"/>
</dbReference>